<feature type="domain" description="Glycosyl hydrolase family 32 N-terminal" evidence="5">
    <location>
        <begin position="13"/>
        <end position="319"/>
    </location>
</feature>
<protein>
    <submittedName>
        <fullName evidence="7">Levanase/fructan beta-fructosidase</fullName>
        <ecNumber evidence="7">3.2.1.65</ecNumber>
        <ecNumber evidence="7">3.2.1.80</ecNumber>
    </submittedName>
</protein>
<reference evidence="7 8" key="1">
    <citation type="submission" date="2020-08" db="EMBL/GenBank/DDBJ databases">
        <title>Sequencing the genomes of 1000 actinobacteria strains.</title>
        <authorList>
            <person name="Klenk H.-P."/>
        </authorList>
    </citation>
    <scope>NUCLEOTIDE SEQUENCE [LARGE SCALE GENOMIC DNA]</scope>
    <source>
        <strain evidence="7 8">DSM 45486</strain>
    </source>
</reference>
<dbReference type="AlphaFoldDB" id="A0A7W9HIJ1"/>
<dbReference type="GO" id="GO:0031219">
    <property type="term" value="F:levanase activity"/>
    <property type="evidence" value="ECO:0007669"/>
    <property type="project" value="UniProtKB-EC"/>
</dbReference>
<dbReference type="SUPFAM" id="SSF49899">
    <property type="entry name" value="Concanavalin A-like lectins/glucanases"/>
    <property type="match status" value="1"/>
</dbReference>
<dbReference type="Gene3D" id="2.60.120.560">
    <property type="entry name" value="Exo-inulinase, domain 1"/>
    <property type="match status" value="1"/>
</dbReference>
<dbReference type="CDD" id="cd18622">
    <property type="entry name" value="GH32_Inu-like"/>
    <property type="match status" value="1"/>
</dbReference>
<proteinExistence type="inferred from homology"/>
<evidence type="ECO:0000256" key="1">
    <source>
        <dbReference type="ARBA" id="ARBA00009902"/>
    </source>
</evidence>
<sequence length="480" mass="52385">MNDRTDQCRPGFHFTPGRHWMNDPNGLVHHDGVYHLFFQHNPDGDVWGNMSWGHATSPDLVHWTEHPVAIPYQDDEEIYSGSVVVDHHNTSGFGVGDEPVLVAIYTSVYAGGKQAQSLAHSTDGGATWTKYEGNPVLDRDSKAFRDPKVSWHPKVGWVMVAAEAEAREIVFYRSADLREWDYLSTFGPFEGPDSLWECPDLFALPVDGDPDRVAWVLVVSLNPDHAGNGSATRYFVGDFDGVTFTPSADGFRRLDWGRDLYAAVTFENAPDSRRVLLGWMSNWDYAGSVPTSPWRGSMSLPRELALATVGGVVTLVQRPVAELDVLDQPGFSALPFTLTTPRSFEAVPPYRLDLAVDEISADAVVLDVLSGAGHTTRVTYTPATERLTLDRTASGGTDFHPAFPSADSTTVPLRDGALRLQVYVDRGSVEVFAQDGSATLTSQVFTAPADTTVTLAGSGGQVRVRTLDHRPLRDTPGGGV</sequence>
<dbReference type="InterPro" id="IPR018053">
    <property type="entry name" value="Glyco_hydro_32_AS"/>
</dbReference>
<evidence type="ECO:0000313" key="8">
    <source>
        <dbReference type="Proteomes" id="UP000552097"/>
    </source>
</evidence>
<evidence type="ECO:0000256" key="2">
    <source>
        <dbReference type="ARBA" id="ARBA00022801"/>
    </source>
</evidence>
<dbReference type="GO" id="GO:0005987">
    <property type="term" value="P:sucrose catabolic process"/>
    <property type="evidence" value="ECO:0007669"/>
    <property type="project" value="TreeGrafter"/>
</dbReference>
<keyword evidence="8" id="KW-1185">Reference proteome</keyword>
<evidence type="ECO:0000256" key="3">
    <source>
        <dbReference type="ARBA" id="ARBA00023295"/>
    </source>
</evidence>
<comment type="caution">
    <text evidence="7">The sequence shown here is derived from an EMBL/GenBank/DDBJ whole genome shotgun (WGS) entry which is preliminary data.</text>
</comment>
<organism evidence="7 8">
    <name type="scientific">Saccharothrix ecbatanensis</name>
    <dbReference type="NCBI Taxonomy" id="1105145"/>
    <lineage>
        <taxon>Bacteria</taxon>
        <taxon>Bacillati</taxon>
        <taxon>Actinomycetota</taxon>
        <taxon>Actinomycetes</taxon>
        <taxon>Pseudonocardiales</taxon>
        <taxon>Pseudonocardiaceae</taxon>
        <taxon>Saccharothrix</taxon>
    </lineage>
</organism>
<dbReference type="PANTHER" id="PTHR42800">
    <property type="entry name" value="EXOINULINASE INUD (AFU_ORTHOLOGUE AFUA_5G00480)"/>
    <property type="match status" value="1"/>
</dbReference>
<dbReference type="Pfam" id="PF08244">
    <property type="entry name" value="Glyco_hydro_32C"/>
    <property type="match status" value="1"/>
</dbReference>
<dbReference type="Gene3D" id="2.115.10.20">
    <property type="entry name" value="Glycosyl hydrolase domain, family 43"/>
    <property type="match status" value="1"/>
</dbReference>
<evidence type="ECO:0000259" key="6">
    <source>
        <dbReference type="Pfam" id="PF08244"/>
    </source>
</evidence>
<dbReference type="EC" id="3.2.1.80" evidence="7"/>
<dbReference type="InterPro" id="IPR023296">
    <property type="entry name" value="Glyco_hydro_beta-prop_sf"/>
</dbReference>
<dbReference type="InterPro" id="IPR013189">
    <property type="entry name" value="Glyco_hydro_32_C"/>
</dbReference>
<dbReference type="InterPro" id="IPR013148">
    <property type="entry name" value="Glyco_hydro_32_N"/>
</dbReference>
<evidence type="ECO:0000259" key="5">
    <source>
        <dbReference type="Pfam" id="PF00251"/>
    </source>
</evidence>
<dbReference type="SMART" id="SM00640">
    <property type="entry name" value="Glyco_32"/>
    <property type="match status" value="1"/>
</dbReference>
<dbReference type="GO" id="GO:0004575">
    <property type="term" value="F:sucrose alpha-glucosidase activity"/>
    <property type="evidence" value="ECO:0007669"/>
    <property type="project" value="TreeGrafter"/>
</dbReference>
<dbReference type="Proteomes" id="UP000552097">
    <property type="component" value="Unassembled WGS sequence"/>
</dbReference>
<name>A0A7W9HIJ1_9PSEU</name>
<dbReference type="EMBL" id="JACHMO010000001">
    <property type="protein sequence ID" value="MBB5802972.1"/>
    <property type="molecule type" value="Genomic_DNA"/>
</dbReference>
<dbReference type="InterPro" id="IPR013320">
    <property type="entry name" value="ConA-like_dom_sf"/>
</dbReference>
<dbReference type="InterPro" id="IPR001362">
    <property type="entry name" value="Glyco_hydro_32"/>
</dbReference>
<dbReference type="PROSITE" id="PS00609">
    <property type="entry name" value="GLYCOSYL_HYDROL_F32"/>
    <property type="match status" value="1"/>
</dbReference>
<evidence type="ECO:0000256" key="4">
    <source>
        <dbReference type="RuleBase" id="RU362110"/>
    </source>
</evidence>
<dbReference type="Pfam" id="PF00251">
    <property type="entry name" value="Glyco_hydro_32N"/>
    <property type="match status" value="1"/>
</dbReference>
<keyword evidence="2 4" id="KW-0378">Hydrolase</keyword>
<feature type="domain" description="Glycosyl hydrolase family 32 C-terminal" evidence="6">
    <location>
        <begin position="354"/>
        <end position="467"/>
    </location>
</feature>
<comment type="similarity">
    <text evidence="1 4">Belongs to the glycosyl hydrolase 32 family.</text>
</comment>
<accession>A0A7W9HIJ1</accession>
<dbReference type="SUPFAM" id="SSF75005">
    <property type="entry name" value="Arabinanase/levansucrase/invertase"/>
    <property type="match status" value="1"/>
</dbReference>
<gene>
    <name evidence="7" type="ORF">F4560_002740</name>
</gene>
<dbReference type="PANTHER" id="PTHR42800:SF1">
    <property type="entry name" value="EXOINULINASE INUD (AFU_ORTHOLOGUE AFUA_5G00480)"/>
    <property type="match status" value="1"/>
</dbReference>
<keyword evidence="3 4" id="KW-0326">Glycosidase</keyword>
<dbReference type="GO" id="GO:0051669">
    <property type="term" value="F:fructan beta-fructosidase activity"/>
    <property type="evidence" value="ECO:0007669"/>
    <property type="project" value="UniProtKB-EC"/>
</dbReference>
<dbReference type="EC" id="3.2.1.65" evidence="7"/>
<dbReference type="GO" id="GO:0005737">
    <property type="term" value="C:cytoplasm"/>
    <property type="evidence" value="ECO:0007669"/>
    <property type="project" value="TreeGrafter"/>
</dbReference>
<dbReference type="RefSeq" id="WP_221483476.1">
    <property type="nucleotide sequence ID" value="NZ_JACHMO010000001.1"/>
</dbReference>
<evidence type="ECO:0000313" key="7">
    <source>
        <dbReference type="EMBL" id="MBB5802972.1"/>
    </source>
</evidence>